<protein>
    <recommendedName>
        <fullName evidence="2 6">Histidine ammonia-lyase</fullName>
        <shortName evidence="6">Histidase</shortName>
        <ecNumber evidence="2 6">4.3.1.3</ecNumber>
    </recommendedName>
</protein>
<feature type="modified residue" description="2,3-didehydroalanine (Ser)" evidence="6">
    <location>
        <position position="144"/>
    </location>
</feature>
<dbReference type="InterPro" id="IPR001106">
    <property type="entry name" value="Aromatic_Lyase"/>
</dbReference>
<proteinExistence type="inferred from homology"/>
<comment type="catalytic activity">
    <reaction evidence="5 6 8">
        <text>L-histidine = trans-urocanate + NH4(+)</text>
        <dbReference type="Rhea" id="RHEA:21232"/>
        <dbReference type="ChEBI" id="CHEBI:17771"/>
        <dbReference type="ChEBI" id="CHEBI:28938"/>
        <dbReference type="ChEBI" id="CHEBI:57595"/>
        <dbReference type="EC" id="4.3.1.3"/>
    </reaction>
</comment>
<evidence type="ECO:0000256" key="9">
    <source>
        <dbReference type="RuleBase" id="RU004480"/>
    </source>
</evidence>
<feature type="cross-link" description="5-imidazolinone (Ala-Gly)" evidence="6">
    <location>
        <begin position="143"/>
        <end position="145"/>
    </location>
</feature>
<gene>
    <name evidence="6 10" type="primary">hutH</name>
    <name evidence="10" type="ORF">LN736_13320</name>
</gene>
<comment type="pathway">
    <text evidence="1 6 8">Amino-acid degradation; L-histidine degradation into L-glutamate; N-formimidoyl-L-glutamate from L-histidine: step 1/3.</text>
</comment>
<dbReference type="InterPro" id="IPR022313">
    <property type="entry name" value="Phe/His_NH3-lyase_AS"/>
</dbReference>
<dbReference type="EC" id="4.3.1.3" evidence="2 6"/>
<comment type="caution">
    <text evidence="10">The sequence shown here is derived from an EMBL/GenBank/DDBJ whole genome shotgun (WGS) entry which is preliminary data.</text>
</comment>
<evidence type="ECO:0000313" key="11">
    <source>
        <dbReference type="Proteomes" id="UP001165422"/>
    </source>
</evidence>
<dbReference type="InterPro" id="IPR024083">
    <property type="entry name" value="Fumarase/histidase_N"/>
</dbReference>
<dbReference type="Pfam" id="PF00221">
    <property type="entry name" value="Lyase_aromatic"/>
    <property type="match status" value="1"/>
</dbReference>
<dbReference type="Gene3D" id="1.10.275.10">
    <property type="entry name" value="Fumarase/aspartase (N-terminal domain)"/>
    <property type="match status" value="1"/>
</dbReference>
<dbReference type="InterPro" id="IPR008948">
    <property type="entry name" value="L-Aspartase-like"/>
</dbReference>
<dbReference type="GO" id="GO:0004397">
    <property type="term" value="F:histidine ammonia-lyase activity"/>
    <property type="evidence" value="ECO:0007669"/>
    <property type="project" value="UniProtKB-EC"/>
</dbReference>
<sequence length="507" mass="55756">MKIVTLKGENLTLEEVINVAYYDYKVDVTEEVKEKINRSRRVIDGIVSRNDIKYGITTGFGKFSDVIITGEECKTLQKNLIMSHSCGFGRKFPKEIVRTIMLLRANNLAKGYSGIRLNVFETLLDMLNRGVHPSIPEKGSLGSSGDLAPLAHMVLPMIGEGEAEFHGEILPGKKAMEKADIPIVELVAKEGLALINGTQVMTAVGSLALYKAINLLKVSDITAALTMEALRGIRDAFDLRTHKLRPHKGQVQTAKNILALIQDSSFITNQGELRTQDAYALRCVPQVHGASKDAVNYVKEKVEIEINSVTDNPIIFENSDVISGGNFHGEPMALSFDFLGIAVAEIANISERRLERLVNYQLNDLPPFLSKNGGLNSGFMITQYAAAALVSENKILAHPASVDSIPSSANQEDHVSMGTIAARKSLEIVNNTARVLATELMAACQAIDFRDGLKLGKGTREAYKAVRNRVNFIEKDEIMYKDLDKCEELITSGELLKLVEKKIKVEI</sequence>
<evidence type="ECO:0000256" key="2">
    <source>
        <dbReference type="ARBA" id="ARBA00012994"/>
    </source>
</evidence>
<dbReference type="RefSeq" id="WP_229981704.1">
    <property type="nucleotide sequence ID" value="NZ_JAJJPB010000019.1"/>
</dbReference>
<evidence type="ECO:0000256" key="3">
    <source>
        <dbReference type="ARBA" id="ARBA00022808"/>
    </source>
</evidence>
<evidence type="ECO:0000256" key="6">
    <source>
        <dbReference type="HAMAP-Rule" id="MF_00229"/>
    </source>
</evidence>
<dbReference type="InterPro" id="IPR005921">
    <property type="entry name" value="HutH"/>
</dbReference>
<keyword evidence="3 6" id="KW-0369">Histidine metabolism</keyword>
<accession>A0ABS8N7Q4</accession>
<keyword evidence="6" id="KW-0963">Cytoplasm</keyword>
<dbReference type="PANTHER" id="PTHR10362">
    <property type="entry name" value="HISTIDINE AMMONIA-LYASE"/>
    <property type="match status" value="1"/>
</dbReference>
<dbReference type="PROSITE" id="PS00488">
    <property type="entry name" value="PAL_HISTIDASE"/>
    <property type="match status" value="1"/>
</dbReference>
<dbReference type="HAMAP" id="MF_00229">
    <property type="entry name" value="His_ammonia_lyase"/>
    <property type="match status" value="1"/>
</dbReference>
<keyword evidence="4 6" id="KW-0456">Lyase</keyword>
<dbReference type="CDD" id="cd00332">
    <property type="entry name" value="PAL-HAL"/>
    <property type="match status" value="1"/>
</dbReference>
<evidence type="ECO:0000256" key="4">
    <source>
        <dbReference type="ARBA" id="ARBA00023239"/>
    </source>
</evidence>
<reference evidence="10" key="1">
    <citation type="submission" date="2021-11" db="EMBL/GenBank/DDBJ databases">
        <authorList>
            <person name="Qingchun L."/>
            <person name="Dong Z."/>
            <person name="Zongwei Q."/>
            <person name="Jia Z."/>
            <person name="Duotao L."/>
        </authorList>
    </citation>
    <scope>NUCLEOTIDE SEQUENCE</scope>
    <source>
        <strain evidence="10">WLY-B-L2</strain>
    </source>
</reference>
<dbReference type="NCBIfam" id="TIGR01225">
    <property type="entry name" value="hutH"/>
    <property type="match status" value="1"/>
</dbReference>
<evidence type="ECO:0000256" key="1">
    <source>
        <dbReference type="ARBA" id="ARBA00005113"/>
    </source>
</evidence>
<name>A0ABS8N7Q4_9CLOT</name>
<keyword evidence="11" id="KW-1185">Reference proteome</keyword>
<evidence type="ECO:0000256" key="7">
    <source>
        <dbReference type="RuleBase" id="RU003954"/>
    </source>
</evidence>
<dbReference type="NCBIfam" id="NF006871">
    <property type="entry name" value="PRK09367.1"/>
    <property type="match status" value="1"/>
</dbReference>
<evidence type="ECO:0000256" key="5">
    <source>
        <dbReference type="ARBA" id="ARBA00049269"/>
    </source>
</evidence>
<organism evidence="10 11">
    <name type="scientific">Clostridium aromativorans</name>
    <dbReference type="NCBI Taxonomy" id="2836848"/>
    <lineage>
        <taxon>Bacteria</taxon>
        <taxon>Bacillati</taxon>
        <taxon>Bacillota</taxon>
        <taxon>Clostridia</taxon>
        <taxon>Eubacteriales</taxon>
        <taxon>Clostridiaceae</taxon>
        <taxon>Clostridium</taxon>
    </lineage>
</organism>
<comment type="PTM">
    <text evidence="6">Contains an active site 4-methylidene-imidazol-5-one (MIO), which is formed autocatalytically by cyclization and dehydration of residues Ser-Ser-Gly.</text>
</comment>
<evidence type="ECO:0000313" key="10">
    <source>
        <dbReference type="EMBL" id="MCC9295841.1"/>
    </source>
</evidence>
<dbReference type="SUPFAM" id="SSF48557">
    <property type="entry name" value="L-aspartase-like"/>
    <property type="match status" value="1"/>
</dbReference>
<comment type="similarity">
    <text evidence="6 7">Belongs to the PAL/histidase family.</text>
</comment>
<dbReference type="EMBL" id="JAJJPB010000019">
    <property type="protein sequence ID" value="MCC9295841.1"/>
    <property type="molecule type" value="Genomic_DNA"/>
</dbReference>
<dbReference type="Gene3D" id="1.20.200.10">
    <property type="entry name" value="Fumarase/aspartase (Central domain)"/>
    <property type="match status" value="1"/>
</dbReference>
<comment type="subcellular location">
    <subcellularLocation>
        <location evidence="6 9">Cytoplasm</location>
    </subcellularLocation>
</comment>
<dbReference type="Proteomes" id="UP001165422">
    <property type="component" value="Unassembled WGS sequence"/>
</dbReference>
<evidence type="ECO:0000256" key="8">
    <source>
        <dbReference type="RuleBase" id="RU004479"/>
    </source>
</evidence>